<keyword evidence="2" id="KW-1185">Reference proteome</keyword>
<reference evidence="2" key="1">
    <citation type="journal article" date="2023" name="Nat. Plants">
        <title>Single-cell RNA sequencing provides a high-resolution roadmap for understanding the multicellular compartmentation of specialized metabolism.</title>
        <authorList>
            <person name="Sun S."/>
            <person name="Shen X."/>
            <person name="Li Y."/>
            <person name="Li Y."/>
            <person name="Wang S."/>
            <person name="Li R."/>
            <person name="Zhang H."/>
            <person name="Shen G."/>
            <person name="Guo B."/>
            <person name="Wei J."/>
            <person name="Xu J."/>
            <person name="St-Pierre B."/>
            <person name="Chen S."/>
            <person name="Sun C."/>
        </authorList>
    </citation>
    <scope>NUCLEOTIDE SEQUENCE [LARGE SCALE GENOMIC DNA]</scope>
</reference>
<sequence length="223" mass="24877">MSGRAEPTPPAQGCPNLEGQPPFYFSPLHFAFFSFWTSPLLLPLKEASATDAATPVRLRERWIGPLPSPLLLAAHCSEFAAAHCRSSPSTAAQPLLVNVIAATLTFFIEKRTHGARFSCWLSGCCICSSRAQFLLQLPVKHPKSCCRRRRRKPFLTEGEEGPDCYFVVDLQIRTTMVSEPGNDFNFPVLLWTGDRTSQRKMKAVLVQNKIAPVIRSPEKYPES</sequence>
<accession>A0ACC0BII3</accession>
<gene>
    <name evidence="1" type="ORF">M9H77_12766</name>
</gene>
<dbReference type="EMBL" id="CM044703">
    <property type="protein sequence ID" value="KAI5672402.1"/>
    <property type="molecule type" value="Genomic_DNA"/>
</dbReference>
<name>A0ACC0BII3_CATRO</name>
<comment type="caution">
    <text evidence="1">The sequence shown here is derived from an EMBL/GenBank/DDBJ whole genome shotgun (WGS) entry which is preliminary data.</text>
</comment>
<proteinExistence type="predicted"/>
<organism evidence="1 2">
    <name type="scientific">Catharanthus roseus</name>
    <name type="common">Madagascar periwinkle</name>
    <name type="synonym">Vinca rosea</name>
    <dbReference type="NCBI Taxonomy" id="4058"/>
    <lineage>
        <taxon>Eukaryota</taxon>
        <taxon>Viridiplantae</taxon>
        <taxon>Streptophyta</taxon>
        <taxon>Embryophyta</taxon>
        <taxon>Tracheophyta</taxon>
        <taxon>Spermatophyta</taxon>
        <taxon>Magnoliopsida</taxon>
        <taxon>eudicotyledons</taxon>
        <taxon>Gunneridae</taxon>
        <taxon>Pentapetalae</taxon>
        <taxon>asterids</taxon>
        <taxon>lamiids</taxon>
        <taxon>Gentianales</taxon>
        <taxon>Apocynaceae</taxon>
        <taxon>Rauvolfioideae</taxon>
        <taxon>Vinceae</taxon>
        <taxon>Catharanthinae</taxon>
        <taxon>Catharanthus</taxon>
    </lineage>
</organism>
<protein>
    <submittedName>
        <fullName evidence="1">Uncharacterized protein</fullName>
    </submittedName>
</protein>
<dbReference type="Proteomes" id="UP001060085">
    <property type="component" value="Linkage Group LG03"/>
</dbReference>
<evidence type="ECO:0000313" key="2">
    <source>
        <dbReference type="Proteomes" id="UP001060085"/>
    </source>
</evidence>
<evidence type="ECO:0000313" key="1">
    <source>
        <dbReference type="EMBL" id="KAI5672402.1"/>
    </source>
</evidence>